<keyword evidence="1" id="KW-0677">Repeat</keyword>
<dbReference type="InterPro" id="IPR000884">
    <property type="entry name" value="TSP1_rpt"/>
</dbReference>
<sequence>MIFLRPFVIFALVLLTTCEADRLKNLEGQMKGMIAFQSYVMARLDTIEVDFGTLTDRVSKLESIVTSVNNTRETDSIESRTRHIVGNNTKPEIIDITKKLTMFKHSFKKHKKELINVNSVFKDTLSTFLSNASSTVSSLVNIVRDHVQNSVKNISATLEKVNNTVAESERILRSDIVIFLNKFSSEVRTDMVIHFEGEKQSNNKTLLAIKSQSREHIANKTDTFERFKTNILQDVYAAKANVQNKTNKMEKIVEELIGRANKFVGIIDEQRSTIEDGIMVTIRALHISWSDWSAWSDCSLTCDRGSRTRHRSCDIPPPFTDGICNGNDTDTEECVMHELESMVAMVSMFTYLQKWNNSEIQNMPCSGFSRHNLPRKYI</sequence>
<evidence type="ECO:0000313" key="5">
    <source>
        <dbReference type="Proteomes" id="UP001164746"/>
    </source>
</evidence>
<dbReference type="SMART" id="SM00209">
    <property type="entry name" value="TSP1"/>
    <property type="match status" value="1"/>
</dbReference>
<evidence type="ECO:0000256" key="3">
    <source>
        <dbReference type="SAM" id="SignalP"/>
    </source>
</evidence>
<accession>A0ABY7F742</accession>
<organism evidence="4 5">
    <name type="scientific">Mya arenaria</name>
    <name type="common">Soft-shell clam</name>
    <dbReference type="NCBI Taxonomy" id="6604"/>
    <lineage>
        <taxon>Eukaryota</taxon>
        <taxon>Metazoa</taxon>
        <taxon>Spiralia</taxon>
        <taxon>Lophotrochozoa</taxon>
        <taxon>Mollusca</taxon>
        <taxon>Bivalvia</taxon>
        <taxon>Autobranchia</taxon>
        <taxon>Heteroconchia</taxon>
        <taxon>Euheterodonta</taxon>
        <taxon>Imparidentia</taxon>
        <taxon>Neoheterodontei</taxon>
        <taxon>Myida</taxon>
        <taxon>Myoidea</taxon>
        <taxon>Myidae</taxon>
        <taxon>Mya</taxon>
    </lineage>
</organism>
<evidence type="ECO:0000256" key="2">
    <source>
        <dbReference type="ARBA" id="ARBA00023157"/>
    </source>
</evidence>
<dbReference type="SUPFAM" id="SSF82895">
    <property type="entry name" value="TSP-1 type 1 repeat"/>
    <property type="match status" value="1"/>
</dbReference>
<dbReference type="Pfam" id="PF00090">
    <property type="entry name" value="TSP_1"/>
    <property type="match status" value="1"/>
</dbReference>
<dbReference type="PROSITE" id="PS50092">
    <property type="entry name" value="TSP1"/>
    <property type="match status" value="1"/>
</dbReference>
<keyword evidence="5" id="KW-1185">Reference proteome</keyword>
<keyword evidence="3" id="KW-0732">Signal</keyword>
<dbReference type="Gene3D" id="2.20.100.10">
    <property type="entry name" value="Thrombospondin type-1 (TSP1) repeat"/>
    <property type="match status" value="1"/>
</dbReference>
<dbReference type="Proteomes" id="UP001164746">
    <property type="component" value="Chromosome 10"/>
</dbReference>
<evidence type="ECO:0000256" key="1">
    <source>
        <dbReference type="ARBA" id="ARBA00022737"/>
    </source>
</evidence>
<name>A0ABY7F742_MYAAR</name>
<feature type="chain" id="PRO_5046722630" evidence="3">
    <location>
        <begin position="21"/>
        <end position="378"/>
    </location>
</feature>
<evidence type="ECO:0000313" key="4">
    <source>
        <dbReference type="EMBL" id="WAR16831.1"/>
    </source>
</evidence>
<feature type="signal peptide" evidence="3">
    <location>
        <begin position="1"/>
        <end position="20"/>
    </location>
</feature>
<reference evidence="4" key="1">
    <citation type="submission" date="2022-11" db="EMBL/GenBank/DDBJ databases">
        <title>Centuries of genome instability and evolution in soft-shell clam transmissible cancer (bioRxiv).</title>
        <authorList>
            <person name="Hart S.F.M."/>
            <person name="Yonemitsu M.A."/>
            <person name="Giersch R.M."/>
            <person name="Beal B.F."/>
            <person name="Arriagada G."/>
            <person name="Davis B.W."/>
            <person name="Ostrander E.A."/>
            <person name="Goff S.P."/>
            <person name="Metzger M.J."/>
        </authorList>
    </citation>
    <scope>NUCLEOTIDE SEQUENCE</scope>
    <source>
        <strain evidence="4">MELC-2E11</strain>
        <tissue evidence="4">Siphon/mantle</tissue>
    </source>
</reference>
<dbReference type="PANTHER" id="PTHR22906">
    <property type="entry name" value="PROPERDIN"/>
    <property type="match status" value="1"/>
</dbReference>
<dbReference type="EMBL" id="CP111021">
    <property type="protein sequence ID" value="WAR16831.1"/>
    <property type="molecule type" value="Genomic_DNA"/>
</dbReference>
<keyword evidence="2" id="KW-1015">Disulfide bond</keyword>
<protein>
    <submittedName>
        <fullName evidence="4">HMCN1-like protein</fullName>
    </submittedName>
</protein>
<dbReference type="PANTHER" id="PTHR22906:SF21">
    <property type="entry name" value="SEMA DOMAIN-CONTAINING PROTEIN"/>
    <property type="match status" value="1"/>
</dbReference>
<gene>
    <name evidence="4" type="ORF">MAR_031425</name>
</gene>
<dbReference type="InterPro" id="IPR052065">
    <property type="entry name" value="Compl_asym_regulator"/>
</dbReference>
<dbReference type="InterPro" id="IPR036383">
    <property type="entry name" value="TSP1_rpt_sf"/>
</dbReference>
<proteinExistence type="predicted"/>